<dbReference type="InterPro" id="IPR024542">
    <property type="entry name" value="YkvP_N"/>
</dbReference>
<accession>A0ABQ4NB94</accession>
<dbReference type="Proteomes" id="UP000680304">
    <property type="component" value="Unassembled WGS sequence"/>
</dbReference>
<keyword evidence="3" id="KW-1185">Reference proteome</keyword>
<organism evidence="2 3">
    <name type="scientific">Paenibacillus cisolokensis</name>
    <dbReference type="NCBI Taxonomy" id="1658519"/>
    <lineage>
        <taxon>Bacteria</taxon>
        <taxon>Bacillati</taxon>
        <taxon>Bacillota</taxon>
        <taxon>Bacilli</taxon>
        <taxon>Bacillales</taxon>
        <taxon>Paenibacillaceae</taxon>
        <taxon>Paenibacillus</taxon>
    </lineage>
</organism>
<gene>
    <name evidence="2" type="ORF">PACILC2_40730</name>
</gene>
<feature type="domain" description="Spore protein YkvP N-terminal" evidence="1">
    <location>
        <begin position="3"/>
        <end position="104"/>
    </location>
</feature>
<evidence type="ECO:0000313" key="3">
    <source>
        <dbReference type="Proteomes" id="UP000680304"/>
    </source>
</evidence>
<name>A0ABQ4NB94_9BACL</name>
<dbReference type="Pfam" id="PF12996">
    <property type="entry name" value="DUF3880"/>
    <property type="match status" value="1"/>
</dbReference>
<reference evidence="2 3" key="1">
    <citation type="submission" date="2021-04" db="EMBL/GenBank/DDBJ databases">
        <title>Draft genome sequence of Paenibacillus cisolokensis, LC2-13A.</title>
        <authorList>
            <person name="Uke A."/>
            <person name="Chhe C."/>
            <person name="Baramee S."/>
            <person name="Kosugi A."/>
        </authorList>
    </citation>
    <scope>NUCLEOTIDE SEQUENCE [LARGE SCALE GENOMIC DNA]</scope>
    <source>
        <strain evidence="2 3">LC2-13A</strain>
    </source>
</reference>
<dbReference type="EMBL" id="BOVJ01000136">
    <property type="protein sequence ID" value="GIQ65505.1"/>
    <property type="molecule type" value="Genomic_DNA"/>
</dbReference>
<proteinExistence type="predicted"/>
<sequence>MSHLSCYINSLADALSQIGHKIYYQTSWNMKEIEAGIAHFRPEMLITVGIDKPMFDPSLDVLPELCEKYSLYHIYWATEDKIHFEGISLPYVRRVKPDMVLTIHPDCVKNYRSMGIESEYLNFAFNPRLFPPKTMKTEEIYEIAFVGTTHLETKTYRYDSLKQLLFPLLQMDVRVDVWGHNWMESKDFLEKEFNASITPSAAHGFCLTSIR</sequence>
<protein>
    <recommendedName>
        <fullName evidence="1">Spore protein YkvP N-terminal domain-containing protein</fullName>
    </recommendedName>
</protein>
<evidence type="ECO:0000313" key="2">
    <source>
        <dbReference type="EMBL" id="GIQ65505.1"/>
    </source>
</evidence>
<evidence type="ECO:0000259" key="1">
    <source>
        <dbReference type="Pfam" id="PF12996"/>
    </source>
</evidence>
<comment type="caution">
    <text evidence="2">The sequence shown here is derived from an EMBL/GenBank/DDBJ whole genome shotgun (WGS) entry which is preliminary data.</text>
</comment>